<organism evidence="1 2">
    <name type="scientific">Haematococcus lacustris</name>
    <name type="common">Green alga</name>
    <name type="synonym">Haematococcus pluvialis</name>
    <dbReference type="NCBI Taxonomy" id="44745"/>
    <lineage>
        <taxon>Eukaryota</taxon>
        <taxon>Viridiplantae</taxon>
        <taxon>Chlorophyta</taxon>
        <taxon>core chlorophytes</taxon>
        <taxon>Chlorophyceae</taxon>
        <taxon>CS clade</taxon>
        <taxon>Chlamydomonadales</taxon>
        <taxon>Haematococcaceae</taxon>
        <taxon>Haematococcus</taxon>
    </lineage>
</organism>
<dbReference type="AlphaFoldDB" id="A0A699ZQS1"/>
<reference evidence="1 2" key="1">
    <citation type="submission" date="2020-02" db="EMBL/GenBank/DDBJ databases">
        <title>Draft genome sequence of Haematococcus lacustris strain NIES-144.</title>
        <authorList>
            <person name="Morimoto D."/>
            <person name="Nakagawa S."/>
            <person name="Yoshida T."/>
            <person name="Sawayama S."/>
        </authorList>
    </citation>
    <scope>NUCLEOTIDE SEQUENCE [LARGE SCALE GENOMIC DNA]</scope>
    <source>
        <strain evidence="1 2">NIES-144</strain>
    </source>
</reference>
<evidence type="ECO:0000313" key="2">
    <source>
        <dbReference type="Proteomes" id="UP000485058"/>
    </source>
</evidence>
<gene>
    <name evidence="1" type="ORF">HaLaN_18399</name>
</gene>
<feature type="non-terminal residue" evidence="1">
    <location>
        <position position="64"/>
    </location>
</feature>
<protein>
    <submittedName>
        <fullName evidence="1">Uncharacterized protein</fullName>
    </submittedName>
</protein>
<dbReference type="Proteomes" id="UP000485058">
    <property type="component" value="Unassembled WGS sequence"/>
</dbReference>
<proteinExistence type="predicted"/>
<sequence>MARVAASEAKDACALVRLLSEKRVGRAGCPTCCPRSTIVCRTAASRPHALKAVGSAAGESHKKK</sequence>
<comment type="caution">
    <text evidence="1">The sequence shown here is derived from an EMBL/GenBank/DDBJ whole genome shotgun (WGS) entry which is preliminary data.</text>
</comment>
<evidence type="ECO:0000313" key="1">
    <source>
        <dbReference type="EMBL" id="GFH21156.1"/>
    </source>
</evidence>
<dbReference type="EMBL" id="BLLF01001770">
    <property type="protein sequence ID" value="GFH21156.1"/>
    <property type="molecule type" value="Genomic_DNA"/>
</dbReference>
<keyword evidence="2" id="KW-1185">Reference proteome</keyword>
<accession>A0A699ZQS1</accession>
<name>A0A699ZQS1_HAELA</name>